<feature type="compositionally biased region" description="Basic and acidic residues" evidence="1">
    <location>
        <begin position="267"/>
        <end position="278"/>
    </location>
</feature>
<accession>E3N0B1</accession>
<feature type="compositionally biased region" description="Polar residues" evidence="1">
    <location>
        <begin position="1"/>
        <end position="12"/>
    </location>
</feature>
<feature type="compositionally biased region" description="Polar residues" evidence="1">
    <location>
        <begin position="249"/>
        <end position="262"/>
    </location>
</feature>
<protein>
    <submittedName>
        <fullName evidence="2">Uncharacterized protein</fullName>
    </submittedName>
</protein>
<feature type="compositionally biased region" description="Basic and acidic residues" evidence="1">
    <location>
        <begin position="70"/>
        <end position="81"/>
    </location>
</feature>
<dbReference type="EMBL" id="DS268504">
    <property type="protein sequence ID" value="EFP13332.1"/>
    <property type="molecule type" value="Genomic_DNA"/>
</dbReference>
<feature type="compositionally biased region" description="Polar residues" evidence="1">
    <location>
        <begin position="334"/>
        <end position="345"/>
    </location>
</feature>
<organism evidence="3">
    <name type="scientific">Caenorhabditis remanei</name>
    <name type="common">Caenorhabditis vulgaris</name>
    <dbReference type="NCBI Taxonomy" id="31234"/>
    <lineage>
        <taxon>Eukaryota</taxon>
        <taxon>Metazoa</taxon>
        <taxon>Ecdysozoa</taxon>
        <taxon>Nematoda</taxon>
        <taxon>Chromadorea</taxon>
        <taxon>Rhabditida</taxon>
        <taxon>Rhabditina</taxon>
        <taxon>Rhabditomorpha</taxon>
        <taxon>Rhabditoidea</taxon>
        <taxon>Rhabditidae</taxon>
        <taxon>Peloderinae</taxon>
        <taxon>Caenorhabditis</taxon>
    </lineage>
</organism>
<gene>
    <name evidence="2" type="ORF">CRE_12218</name>
</gene>
<evidence type="ECO:0000313" key="2">
    <source>
        <dbReference type="EMBL" id="EFP13332.1"/>
    </source>
</evidence>
<feature type="compositionally biased region" description="Basic and acidic residues" evidence="1">
    <location>
        <begin position="48"/>
        <end position="59"/>
    </location>
</feature>
<feature type="compositionally biased region" description="Low complexity" evidence="1">
    <location>
        <begin position="13"/>
        <end position="35"/>
    </location>
</feature>
<dbReference type="InParanoid" id="E3N0B1"/>
<dbReference type="AlphaFoldDB" id="E3N0B1"/>
<proteinExistence type="predicted"/>
<feature type="compositionally biased region" description="Low complexity" evidence="1">
    <location>
        <begin position="296"/>
        <end position="310"/>
    </location>
</feature>
<dbReference type="Proteomes" id="UP000008281">
    <property type="component" value="Unassembled WGS sequence"/>
</dbReference>
<feature type="region of interest" description="Disordered" evidence="1">
    <location>
        <begin position="225"/>
        <end position="382"/>
    </location>
</feature>
<sequence length="382" mass="43157">MSKITETSDPTESTPQLPQPLSSTTSSTHSPSKPTAGITPDFYAELQKAVEETARKSESMRQQLLDEQQEGQRRMNRRLEELETQLEQAPQQNISEDMLKQLEKEAEKLVEETKEEVKRKMMSLDRISEELRLRRAKIQLKKEKLRKQLEAASARRKKIGTSEEAIKEAVSQQLKKSKDSIEARCSYPQADTGDVSNTVNSVVIPPVIPRSINFTTNKESFDSSWRYPTDTWKVPRRSPAPPSYVHKIPSSSLRKTATSQIARVSVRSRDRRGSHDKPATLNKFTIAKSYQKNSFTQASGDGGTATTSTSWRRMQGDEQGGPAAKRRREDEANQKPSTSGSQQNLYGYGGGRTGESRQRPRNQVTRASYLPASELFPQRQRK</sequence>
<keyword evidence="3" id="KW-1185">Reference proteome</keyword>
<reference evidence="2" key="1">
    <citation type="submission" date="2007-07" db="EMBL/GenBank/DDBJ databases">
        <title>PCAP assembly of the Caenorhabditis remanei genome.</title>
        <authorList>
            <consortium name="The Caenorhabditis remanei Sequencing Consortium"/>
            <person name="Wilson R.K."/>
        </authorList>
    </citation>
    <scope>NUCLEOTIDE SEQUENCE [LARGE SCALE GENOMIC DNA]</scope>
    <source>
        <strain evidence="2">PB4641</strain>
    </source>
</reference>
<evidence type="ECO:0000256" key="1">
    <source>
        <dbReference type="SAM" id="MobiDB-lite"/>
    </source>
</evidence>
<feature type="region of interest" description="Disordered" evidence="1">
    <location>
        <begin position="1"/>
        <end position="94"/>
    </location>
</feature>
<name>E3N0B1_CAERE</name>
<dbReference type="HOGENOM" id="CLU_724101_0_0_1"/>
<evidence type="ECO:0000313" key="3">
    <source>
        <dbReference type="Proteomes" id="UP000008281"/>
    </source>
</evidence>